<keyword evidence="6" id="KW-0067">ATP-binding</keyword>
<dbReference type="EC" id="2.7.11.1" evidence="1"/>
<evidence type="ECO:0000256" key="1">
    <source>
        <dbReference type="ARBA" id="ARBA00012513"/>
    </source>
</evidence>
<feature type="compositionally biased region" description="Polar residues" evidence="10">
    <location>
        <begin position="873"/>
        <end position="885"/>
    </location>
</feature>
<sequence length="948" mass="105350">MATPFLDHYEPLDVIGNGSFGIIRKVRRKTDGAVSIFDGYGMGQHAQNYVFQIFARKELNFERMSERDRKQIVAEVNILKDLQHENIVRYHDRYVDREAGILYILMEYCCGGDLSSVIKQAQRHNKPLPEDTVWNYFMQILLALQQCHHPNGHGRNGSTGASGFESDSTNQQRRMQILHRDLKPDNIFLSENNTVKLGDFGLSKALAHTSFANTYVGTPYYMSPELMQEKAYDNKSDIWSLGCLIYELCALKPPFHEAKTHAELSILIRNGRIPPLPKGYSQSLGAVIKSMLNLNPAMRPSAAQLLQNERLDLVLKISEAEKMFATVKTHRGNLLSRERELVSRETVVQEREQQLSVVVSQKDAEISSMQQALAQAQEQQQRAQAELETAVRDAIAKREQELRVLVLKREEEVAAAMAKREEEIITSVNRREQELNDAWSTREEQIRKEVEERVRWVEERANWVEERAKWVETREKELEDVEGWLDGVRIELEEEEKRLEEVRTTVEENMKKWEETAKGKTAPKGRAGKPPLEEVKNLLEPLSRLSTENAENESTPVTTTTKPPRKNQTMKARSPSPFPGLATPAPPPSRARLLPPASAMKGVVLTSTGEILSTPAPGPVPFTPSPPGATITATALPSVDLTKLFVESPKVGLDFGKIFERSDTSDRGGSDEGDPTETLSQGWEGVRTINPDTDHEEDDDDESPPPSPSWRKEKEMNRTSSSRSWGREATARRRDRARDSDNDTQRSTGSSSTASSSTKKQASAVAAPPTRLRRPSIKRRGSGALPGSVSDPMNLVNGTSSQKPKPVPQPLPHPHLHPHSHPNASDTPTGTSSSRVMQRTLSAPAQAQGPDYDLNDEENLPSPFLKRVEKGRSISTNSLGNNPTGTVAGRKRVSNGNNLLRAFAAVNNVAAHERGGSAIATTPASGNTRASTLSARKASQEAHKALSR</sequence>
<evidence type="ECO:0000256" key="7">
    <source>
        <dbReference type="ARBA" id="ARBA00047899"/>
    </source>
</evidence>
<feature type="compositionally biased region" description="Polar residues" evidence="10">
    <location>
        <begin position="823"/>
        <end position="845"/>
    </location>
</feature>
<dbReference type="Pfam" id="PF00069">
    <property type="entry name" value="Pkinase"/>
    <property type="match status" value="2"/>
</dbReference>
<protein>
    <recommendedName>
        <fullName evidence="1">non-specific serine/threonine protein kinase</fullName>
        <ecNumber evidence="1">2.7.11.1</ecNumber>
    </recommendedName>
</protein>
<dbReference type="Gene3D" id="1.10.510.10">
    <property type="entry name" value="Transferase(Phosphotransferase) domain 1"/>
    <property type="match status" value="1"/>
</dbReference>
<feature type="region of interest" description="Disordered" evidence="10">
    <location>
        <begin position="510"/>
        <end position="587"/>
    </location>
</feature>
<dbReference type="InterPro" id="IPR011009">
    <property type="entry name" value="Kinase-like_dom_sf"/>
</dbReference>
<comment type="catalytic activity">
    <reaction evidence="7">
        <text>L-threonyl-[protein] + ATP = O-phospho-L-threonyl-[protein] + ADP + H(+)</text>
        <dbReference type="Rhea" id="RHEA:46608"/>
        <dbReference type="Rhea" id="RHEA-COMP:11060"/>
        <dbReference type="Rhea" id="RHEA-COMP:11605"/>
        <dbReference type="ChEBI" id="CHEBI:15378"/>
        <dbReference type="ChEBI" id="CHEBI:30013"/>
        <dbReference type="ChEBI" id="CHEBI:30616"/>
        <dbReference type="ChEBI" id="CHEBI:61977"/>
        <dbReference type="ChEBI" id="CHEBI:456216"/>
        <dbReference type="EC" id="2.7.11.1"/>
    </reaction>
</comment>
<feature type="compositionally biased region" description="Polar residues" evidence="10">
    <location>
        <begin position="919"/>
        <end position="934"/>
    </location>
</feature>
<feature type="compositionally biased region" description="Low complexity" evidence="10">
    <location>
        <begin position="747"/>
        <end position="767"/>
    </location>
</feature>
<dbReference type="InterPro" id="IPR000719">
    <property type="entry name" value="Prot_kinase_dom"/>
</dbReference>
<feature type="compositionally biased region" description="Polar residues" evidence="10">
    <location>
        <begin position="544"/>
        <end position="554"/>
    </location>
</feature>
<feature type="region of interest" description="Disordered" evidence="10">
    <location>
        <begin position="917"/>
        <end position="948"/>
    </location>
</feature>
<keyword evidence="9" id="KW-0175">Coiled coil</keyword>
<organism evidence="12 13">
    <name type="scientific">Marasmius tenuissimus</name>
    <dbReference type="NCBI Taxonomy" id="585030"/>
    <lineage>
        <taxon>Eukaryota</taxon>
        <taxon>Fungi</taxon>
        <taxon>Dikarya</taxon>
        <taxon>Basidiomycota</taxon>
        <taxon>Agaricomycotina</taxon>
        <taxon>Agaricomycetes</taxon>
        <taxon>Agaricomycetidae</taxon>
        <taxon>Agaricales</taxon>
        <taxon>Marasmiineae</taxon>
        <taxon>Marasmiaceae</taxon>
        <taxon>Marasmius</taxon>
    </lineage>
</organism>
<dbReference type="Proteomes" id="UP001437256">
    <property type="component" value="Unassembled WGS sequence"/>
</dbReference>
<dbReference type="CDD" id="cd08217">
    <property type="entry name" value="STKc_Nek2"/>
    <property type="match status" value="1"/>
</dbReference>
<keyword evidence="5" id="KW-0418">Kinase</keyword>
<gene>
    <name evidence="12" type="ORF">AAF712_004560</name>
</gene>
<dbReference type="PROSITE" id="PS00108">
    <property type="entry name" value="PROTEIN_KINASE_ST"/>
    <property type="match status" value="1"/>
</dbReference>
<name>A0ABR3A500_9AGAR</name>
<dbReference type="PANTHER" id="PTHR44899:SF10">
    <property type="entry name" value="NIMA-RELATED KINASE 2"/>
    <property type="match status" value="1"/>
</dbReference>
<keyword evidence="4" id="KW-0547">Nucleotide-binding</keyword>
<comment type="catalytic activity">
    <reaction evidence="8">
        <text>L-seryl-[protein] + ATP = O-phospho-L-seryl-[protein] + ADP + H(+)</text>
        <dbReference type="Rhea" id="RHEA:17989"/>
        <dbReference type="Rhea" id="RHEA-COMP:9863"/>
        <dbReference type="Rhea" id="RHEA-COMP:11604"/>
        <dbReference type="ChEBI" id="CHEBI:15378"/>
        <dbReference type="ChEBI" id="CHEBI:29999"/>
        <dbReference type="ChEBI" id="CHEBI:30616"/>
        <dbReference type="ChEBI" id="CHEBI:83421"/>
        <dbReference type="ChEBI" id="CHEBI:456216"/>
        <dbReference type="EC" id="2.7.11.1"/>
    </reaction>
</comment>
<evidence type="ECO:0000313" key="13">
    <source>
        <dbReference type="Proteomes" id="UP001437256"/>
    </source>
</evidence>
<keyword evidence="3" id="KW-0808">Transferase</keyword>
<dbReference type="SUPFAM" id="SSF56112">
    <property type="entry name" value="Protein kinase-like (PK-like)"/>
    <property type="match status" value="1"/>
</dbReference>
<evidence type="ECO:0000256" key="3">
    <source>
        <dbReference type="ARBA" id="ARBA00022679"/>
    </source>
</evidence>
<feature type="domain" description="Protein kinase" evidence="11">
    <location>
        <begin position="9"/>
        <end position="311"/>
    </location>
</feature>
<keyword evidence="2" id="KW-0723">Serine/threonine-protein kinase</keyword>
<dbReference type="Gene3D" id="3.30.200.20">
    <property type="entry name" value="Phosphorylase Kinase, domain 1"/>
    <property type="match status" value="2"/>
</dbReference>
<feature type="coiled-coil region" evidence="9">
    <location>
        <begin position="359"/>
        <end position="393"/>
    </location>
</feature>
<dbReference type="InterPro" id="IPR051131">
    <property type="entry name" value="NEK_Ser/Thr_kinase_NIMA"/>
</dbReference>
<evidence type="ECO:0000256" key="6">
    <source>
        <dbReference type="ARBA" id="ARBA00022840"/>
    </source>
</evidence>
<dbReference type="InterPro" id="IPR008271">
    <property type="entry name" value="Ser/Thr_kinase_AS"/>
</dbReference>
<keyword evidence="13" id="KW-1185">Reference proteome</keyword>
<accession>A0ABR3A500</accession>
<feature type="compositionally biased region" description="Basic residues" evidence="10">
    <location>
        <begin position="771"/>
        <end position="781"/>
    </location>
</feature>
<evidence type="ECO:0000256" key="10">
    <source>
        <dbReference type="SAM" id="MobiDB-lite"/>
    </source>
</evidence>
<comment type="caution">
    <text evidence="12">The sequence shown here is derived from an EMBL/GenBank/DDBJ whole genome shotgun (WGS) entry which is preliminary data.</text>
</comment>
<dbReference type="PANTHER" id="PTHR44899">
    <property type="entry name" value="CAMK FAMILY PROTEIN KINASE"/>
    <property type="match status" value="1"/>
</dbReference>
<dbReference type="SMART" id="SM00220">
    <property type="entry name" value="S_TKc"/>
    <property type="match status" value="1"/>
</dbReference>
<feature type="region of interest" description="Disordered" evidence="10">
    <location>
        <begin position="660"/>
        <end position="890"/>
    </location>
</feature>
<feature type="compositionally biased region" description="Basic and acidic residues" evidence="10">
    <location>
        <begin position="725"/>
        <end position="744"/>
    </location>
</feature>
<evidence type="ECO:0000256" key="9">
    <source>
        <dbReference type="SAM" id="Coils"/>
    </source>
</evidence>
<dbReference type="PROSITE" id="PS50011">
    <property type="entry name" value="PROTEIN_KINASE_DOM"/>
    <property type="match status" value="1"/>
</dbReference>
<feature type="compositionally biased region" description="Basic and acidic residues" evidence="10">
    <location>
        <begin position="660"/>
        <end position="670"/>
    </location>
</feature>
<evidence type="ECO:0000259" key="11">
    <source>
        <dbReference type="PROSITE" id="PS50011"/>
    </source>
</evidence>
<evidence type="ECO:0000256" key="5">
    <source>
        <dbReference type="ARBA" id="ARBA00022777"/>
    </source>
</evidence>
<feature type="compositionally biased region" description="Acidic residues" evidence="10">
    <location>
        <begin position="694"/>
        <end position="703"/>
    </location>
</feature>
<dbReference type="EMBL" id="JBBXMP010000018">
    <property type="protein sequence ID" value="KAL0068482.1"/>
    <property type="molecule type" value="Genomic_DNA"/>
</dbReference>
<evidence type="ECO:0000256" key="4">
    <source>
        <dbReference type="ARBA" id="ARBA00022741"/>
    </source>
</evidence>
<proteinExistence type="predicted"/>
<evidence type="ECO:0000256" key="8">
    <source>
        <dbReference type="ARBA" id="ARBA00048679"/>
    </source>
</evidence>
<feature type="compositionally biased region" description="Basic and acidic residues" evidence="10">
    <location>
        <begin position="938"/>
        <end position="948"/>
    </location>
</feature>
<evidence type="ECO:0000313" key="12">
    <source>
        <dbReference type="EMBL" id="KAL0068482.1"/>
    </source>
</evidence>
<evidence type="ECO:0000256" key="2">
    <source>
        <dbReference type="ARBA" id="ARBA00022527"/>
    </source>
</evidence>
<reference evidence="12 13" key="1">
    <citation type="submission" date="2024-05" db="EMBL/GenBank/DDBJ databases">
        <title>A draft genome resource for the thread blight pathogen Marasmius tenuissimus strain MS-2.</title>
        <authorList>
            <person name="Yulfo-Soto G.E."/>
            <person name="Baruah I.K."/>
            <person name="Amoako-Attah I."/>
            <person name="Bukari Y."/>
            <person name="Meinhardt L.W."/>
            <person name="Bailey B.A."/>
            <person name="Cohen S.P."/>
        </authorList>
    </citation>
    <scope>NUCLEOTIDE SEQUENCE [LARGE SCALE GENOMIC DNA]</scope>
    <source>
        <strain evidence="12 13">MS-2</strain>
    </source>
</reference>